<gene>
    <name evidence="2" type="ORF">SAMN05421850_105232</name>
</gene>
<evidence type="ECO:0000313" key="3">
    <source>
        <dbReference type="Proteomes" id="UP000199340"/>
    </source>
</evidence>
<dbReference type="InterPro" id="IPR002575">
    <property type="entry name" value="Aminoglycoside_PTrfase"/>
</dbReference>
<dbReference type="InterPro" id="IPR011009">
    <property type="entry name" value="Kinase-like_dom_sf"/>
</dbReference>
<dbReference type="OrthoDB" id="9809275at2"/>
<keyword evidence="3" id="KW-1185">Reference proteome</keyword>
<evidence type="ECO:0000313" key="2">
    <source>
        <dbReference type="EMBL" id="SDI80370.1"/>
    </source>
</evidence>
<proteinExistence type="predicted"/>
<dbReference type="RefSeq" id="WP_090028835.1">
    <property type="nucleotide sequence ID" value="NZ_FNEB01000005.1"/>
</dbReference>
<protein>
    <recommendedName>
        <fullName evidence="1">Aminoglycoside phosphotransferase domain-containing protein</fullName>
    </recommendedName>
</protein>
<dbReference type="STRING" id="490829.SAMN05421850_105232"/>
<feature type="domain" description="Aminoglycoside phosphotransferase" evidence="1">
    <location>
        <begin position="25"/>
        <end position="254"/>
    </location>
</feature>
<name>A0A1G8NLH5_9RHOB</name>
<dbReference type="EMBL" id="FNEB01000005">
    <property type="protein sequence ID" value="SDI80370.1"/>
    <property type="molecule type" value="Genomic_DNA"/>
</dbReference>
<sequence>MRDRAALASEFLNGTDWRGARREMLAGDASNRRYDRVFHPQTGQSAVLMDADPAKGEDVRPFTRIARHLSSQGLSAPRILAEDAGRGFLLLEDLGDALFARVVLAEPGLEEMLYTAATDVLSALHRASLPAELAEYDPALMTRMAALAHDWYLRGTHGADVTAKSAFSATFEPILQQMDGTADVLIQRDYHAENLLWLPDRQGVARVGLLDFQDAMAGHRAYDLVSLLQDARRDVPPEIETTMIAHYIYENDMDPTAFEAAYAILGTQRNLRILGVFARLSMHFGKPHYVDLIPRVWDHLIRDLDHPALSPVRSMIVDVLPEPDQNVLQRLKDQCGTVPTL</sequence>
<dbReference type="AlphaFoldDB" id="A0A1G8NLH5"/>
<organism evidence="2 3">
    <name type="scientific">Lutimaribacter saemankumensis</name>
    <dbReference type="NCBI Taxonomy" id="490829"/>
    <lineage>
        <taxon>Bacteria</taxon>
        <taxon>Pseudomonadati</taxon>
        <taxon>Pseudomonadota</taxon>
        <taxon>Alphaproteobacteria</taxon>
        <taxon>Rhodobacterales</taxon>
        <taxon>Roseobacteraceae</taxon>
        <taxon>Lutimaribacter</taxon>
    </lineage>
</organism>
<evidence type="ECO:0000259" key="1">
    <source>
        <dbReference type="Pfam" id="PF01636"/>
    </source>
</evidence>
<dbReference type="Proteomes" id="UP000199340">
    <property type="component" value="Unassembled WGS sequence"/>
</dbReference>
<dbReference type="Pfam" id="PF01636">
    <property type="entry name" value="APH"/>
    <property type="match status" value="1"/>
</dbReference>
<dbReference type="Gene3D" id="3.30.200.20">
    <property type="entry name" value="Phosphorylase Kinase, domain 1"/>
    <property type="match status" value="1"/>
</dbReference>
<dbReference type="SUPFAM" id="SSF56112">
    <property type="entry name" value="Protein kinase-like (PK-like)"/>
    <property type="match status" value="1"/>
</dbReference>
<dbReference type="Gene3D" id="3.90.1200.10">
    <property type="match status" value="1"/>
</dbReference>
<reference evidence="2 3" key="1">
    <citation type="submission" date="2016-10" db="EMBL/GenBank/DDBJ databases">
        <authorList>
            <person name="de Groot N.N."/>
        </authorList>
    </citation>
    <scope>NUCLEOTIDE SEQUENCE [LARGE SCALE GENOMIC DNA]</scope>
    <source>
        <strain evidence="2 3">DSM 28010</strain>
    </source>
</reference>
<accession>A0A1G8NLH5</accession>